<accession>A0A7S4AQF9</accession>
<keyword evidence="2" id="KW-0812">Transmembrane</keyword>
<proteinExistence type="predicted"/>
<reference evidence="3" key="1">
    <citation type="submission" date="2021-01" db="EMBL/GenBank/DDBJ databases">
        <authorList>
            <person name="Corre E."/>
            <person name="Pelletier E."/>
            <person name="Niang G."/>
            <person name="Scheremetjew M."/>
            <person name="Finn R."/>
            <person name="Kale V."/>
            <person name="Holt S."/>
            <person name="Cochrane G."/>
            <person name="Meng A."/>
            <person name="Brown T."/>
            <person name="Cohen L."/>
        </authorList>
    </citation>
    <scope>NUCLEOTIDE SEQUENCE</scope>
    <source>
        <strain evidence="3">10249 10 AB</strain>
    </source>
</reference>
<name>A0A7S4AQF9_9STRA</name>
<evidence type="ECO:0000256" key="1">
    <source>
        <dbReference type="SAM" id="Coils"/>
    </source>
</evidence>
<dbReference type="PANTHER" id="PTHR34407">
    <property type="entry name" value="EXPRESSED PROTEIN"/>
    <property type="match status" value="1"/>
</dbReference>
<keyword evidence="2" id="KW-1133">Transmembrane helix</keyword>
<keyword evidence="1" id="KW-0175">Coiled coil</keyword>
<dbReference type="PANTHER" id="PTHR34407:SF1">
    <property type="entry name" value="SGNH HYDROLASE-TYPE ESTERASE DOMAIN-CONTAINING PROTEIN"/>
    <property type="match status" value="1"/>
</dbReference>
<sequence length="756" mass="85606">MGVSVAASVIKSLLFVLTGVYIGISISGFFYQNEDTVTSLATNHIRAGGNTNGDNENYIKTLELLKHSQDEAKRWKSEAQESKENQKSSLDEIRRLEGSCHEKDEQNTDQVFVISGNSANTNNHPFCQSALPHPAPTAMALWNEHILKIFTASRISNDIRFRFHDFTAQLLQIVSPRLPRSVKTVPFDWRPVENALTISWERYKYLQLPKEERDAIEPQNKPRPLKILIMGGSVLVGTNCRIMMRELNFQFQLPKRECNWSYRIGEFINTFFLGDDDKKKRTEQLVEVTKVAMGGTNTGTGSVIWQFDLIPEVARNPDIVLNAYPTNDMHILTVMEAESSNTTLRDKTFEMLQGFVRQVMQTKHCPADSSASSSSNDSNNEPIPPLLLHMDDYLGNEQRKIWDTTELTQGAQVLANYYGFVSMSYADVVREFVYGDTYEKWFSSEWWVPEGGKKKNLIFDRQIHPGMGMHISSMWVTVYNLLHLASLYCSIPTGALVHQANNNITEYQAGLWGLPDLQMAYKQPMGKPRPQPKGLPPMLTKDLLLEDITSLWRQQSGAFVTDEEEQQEQEETDTSALSCKLDQTNKDGVASMPRVKCPFSWVSGLSLQQNNVTFVKEYFLVQSSIWEGWELSGDGDKLGFVPSPGAAKDADARIILDFVYSQKIQSVTFFFMKSYGTKWENSELEAKIWSAPSSPGQQQVLLDERYILGTHSKNTSEMYTEEIVLSERVDAGQKFQVEFKLVGGETFKLMGLAVCS</sequence>
<dbReference type="EMBL" id="HBIX01022840">
    <property type="protein sequence ID" value="CAE0723136.1"/>
    <property type="molecule type" value="Transcribed_RNA"/>
</dbReference>
<dbReference type="AlphaFoldDB" id="A0A7S4AQF9"/>
<feature type="transmembrane region" description="Helical" evidence="2">
    <location>
        <begin position="12"/>
        <end position="31"/>
    </location>
</feature>
<gene>
    <name evidence="3" type="ORF">PAUS00366_LOCUS15892</name>
</gene>
<evidence type="ECO:0000256" key="2">
    <source>
        <dbReference type="SAM" id="Phobius"/>
    </source>
</evidence>
<feature type="coiled-coil region" evidence="1">
    <location>
        <begin position="65"/>
        <end position="96"/>
    </location>
</feature>
<evidence type="ECO:0000313" key="3">
    <source>
        <dbReference type="EMBL" id="CAE0723136.1"/>
    </source>
</evidence>
<protein>
    <submittedName>
        <fullName evidence="3">Uncharacterized protein</fullName>
    </submittedName>
</protein>
<keyword evidence="2" id="KW-0472">Membrane</keyword>
<organism evidence="3">
    <name type="scientific">Pseudo-nitzschia australis</name>
    <dbReference type="NCBI Taxonomy" id="44445"/>
    <lineage>
        <taxon>Eukaryota</taxon>
        <taxon>Sar</taxon>
        <taxon>Stramenopiles</taxon>
        <taxon>Ochrophyta</taxon>
        <taxon>Bacillariophyta</taxon>
        <taxon>Bacillariophyceae</taxon>
        <taxon>Bacillariophycidae</taxon>
        <taxon>Bacillariales</taxon>
        <taxon>Bacillariaceae</taxon>
        <taxon>Pseudo-nitzschia</taxon>
    </lineage>
</organism>